<dbReference type="PRINTS" id="PR00793">
    <property type="entry name" value="PROAMNOPTASE"/>
</dbReference>
<dbReference type="PIRSF" id="PIRSF006431">
    <property type="entry name" value="Pept_S33"/>
    <property type="match status" value="1"/>
</dbReference>
<keyword evidence="13" id="KW-1185">Reference proteome</keyword>
<comment type="caution">
    <text evidence="12">The sequence shown here is derived from an EMBL/GenBank/DDBJ whole genome shotgun (WGS) entry which is preliminary data.</text>
</comment>
<sequence>MIVRVGWNVCESSAVSGVGLLGVSVYPEIEPFEHGMLDVGDGNLVYWEVCGNPEGKPVVVLHGGPGTGCSPAMRRWFDPEAYRVVLFDQRGSGRSLPHAADHGTDLSVNTTAHLVRDIEALRGHLGVERWMVFGGSWGSTLGLHYAELFPRRVTEIVLVGITTGRYDELDWLYHGLGRFFPEEWHRFRAGAPEGAVDLVAAYDELLNDPDPAVRAKAADDWCDWEGSIVSLDPDHEPGPRWADARWRLAFARITAHYFRHRAWLADGQVLRDVGRLHGIPAVLVHGRLDMQGPLATAWELARVWPDAELRVVQGASHSSRDAGMEEAVVAATDRFRS</sequence>
<dbReference type="PANTHER" id="PTHR43722">
    <property type="entry name" value="PROLINE IMINOPEPTIDASE"/>
    <property type="match status" value="1"/>
</dbReference>
<gene>
    <name evidence="12" type="ORF">C8E97_3643</name>
</gene>
<organism evidence="12 13">
    <name type="scientific">Saccharothrix australiensis</name>
    <dbReference type="NCBI Taxonomy" id="2072"/>
    <lineage>
        <taxon>Bacteria</taxon>
        <taxon>Bacillati</taxon>
        <taxon>Actinomycetota</taxon>
        <taxon>Actinomycetes</taxon>
        <taxon>Pseudonocardiales</taxon>
        <taxon>Pseudonocardiaceae</taxon>
        <taxon>Saccharothrix</taxon>
    </lineage>
</organism>
<accession>A0A495W0K0</accession>
<protein>
    <recommendedName>
        <fullName evidence="8 10">Proline iminopeptidase</fullName>
        <shortName evidence="8">PIP</shortName>
        <ecNumber evidence="8 10">3.4.11.5</ecNumber>
    </recommendedName>
    <alternativeName>
        <fullName evidence="8">Prolyl aminopeptidase</fullName>
    </alternativeName>
</protein>
<dbReference type="GO" id="GO:0006508">
    <property type="term" value="P:proteolysis"/>
    <property type="evidence" value="ECO:0007669"/>
    <property type="project" value="UniProtKB-KW"/>
</dbReference>
<dbReference type="Pfam" id="PF00561">
    <property type="entry name" value="Abhydrolase_1"/>
    <property type="match status" value="1"/>
</dbReference>
<dbReference type="Proteomes" id="UP000282084">
    <property type="component" value="Unassembled WGS sequence"/>
</dbReference>
<dbReference type="AlphaFoldDB" id="A0A495W0K0"/>
<evidence type="ECO:0000256" key="6">
    <source>
        <dbReference type="ARBA" id="ARBA00022670"/>
    </source>
</evidence>
<evidence type="ECO:0000256" key="4">
    <source>
        <dbReference type="ARBA" id="ARBA00022438"/>
    </source>
</evidence>
<dbReference type="Gene3D" id="3.40.50.1820">
    <property type="entry name" value="alpha/beta hydrolase"/>
    <property type="match status" value="1"/>
</dbReference>
<evidence type="ECO:0000256" key="5">
    <source>
        <dbReference type="ARBA" id="ARBA00022490"/>
    </source>
</evidence>
<dbReference type="InterPro" id="IPR029058">
    <property type="entry name" value="AB_hydrolase_fold"/>
</dbReference>
<evidence type="ECO:0000256" key="1">
    <source>
        <dbReference type="ARBA" id="ARBA00001585"/>
    </source>
</evidence>
<comment type="subcellular location">
    <subcellularLocation>
        <location evidence="2 8">Cytoplasm</location>
    </subcellularLocation>
</comment>
<dbReference type="EC" id="3.4.11.5" evidence="8 10"/>
<keyword evidence="6 8" id="KW-0645">Protease</keyword>
<feature type="active site" evidence="9">
    <location>
        <position position="289"/>
    </location>
</feature>
<proteinExistence type="inferred from homology"/>
<evidence type="ECO:0000256" key="9">
    <source>
        <dbReference type="PIRSR" id="PIRSR006431-1"/>
    </source>
</evidence>
<dbReference type="SUPFAM" id="SSF53474">
    <property type="entry name" value="alpha/beta-Hydrolases"/>
    <property type="match status" value="1"/>
</dbReference>
<evidence type="ECO:0000259" key="11">
    <source>
        <dbReference type="Pfam" id="PF00561"/>
    </source>
</evidence>
<dbReference type="InterPro" id="IPR000073">
    <property type="entry name" value="AB_hydrolase_1"/>
</dbReference>
<evidence type="ECO:0000256" key="2">
    <source>
        <dbReference type="ARBA" id="ARBA00004496"/>
    </source>
</evidence>
<keyword evidence="4 8" id="KW-0031">Aminopeptidase</keyword>
<feature type="active site" description="Proton donor" evidence="9">
    <location>
        <position position="317"/>
    </location>
</feature>
<feature type="active site" description="Nucleophile" evidence="9">
    <location>
        <position position="136"/>
    </location>
</feature>
<keyword evidence="7 8" id="KW-0378">Hydrolase</keyword>
<evidence type="ECO:0000256" key="7">
    <source>
        <dbReference type="ARBA" id="ARBA00022801"/>
    </source>
</evidence>
<dbReference type="NCBIfam" id="TIGR01249">
    <property type="entry name" value="pro_imino_pep_1"/>
    <property type="match status" value="1"/>
</dbReference>
<feature type="domain" description="AB hydrolase-1" evidence="11">
    <location>
        <begin position="56"/>
        <end position="318"/>
    </location>
</feature>
<evidence type="ECO:0000313" key="12">
    <source>
        <dbReference type="EMBL" id="RKT54989.1"/>
    </source>
</evidence>
<keyword evidence="5 8" id="KW-0963">Cytoplasm</keyword>
<evidence type="ECO:0000256" key="8">
    <source>
        <dbReference type="PIRNR" id="PIRNR006431"/>
    </source>
</evidence>
<dbReference type="EMBL" id="RBXO01000001">
    <property type="protein sequence ID" value="RKT54989.1"/>
    <property type="molecule type" value="Genomic_DNA"/>
</dbReference>
<dbReference type="InterPro" id="IPR002410">
    <property type="entry name" value="Peptidase_S33"/>
</dbReference>
<comment type="catalytic activity">
    <reaction evidence="1 8 10">
        <text>Release of N-terminal proline from a peptide.</text>
        <dbReference type="EC" id="3.4.11.5"/>
    </reaction>
</comment>
<name>A0A495W0K0_9PSEU</name>
<dbReference type="GO" id="GO:0005737">
    <property type="term" value="C:cytoplasm"/>
    <property type="evidence" value="ECO:0007669"/>
    <property type="project" value="UniProtKB-SubCell"/>
</dbReference>
<comment type="similarity">
    <text evidence="3 8 10">Belongs to the peptidase S33 family.</text>
</comment>
<dbReference type="InterPro" id="IPR005944">
    <property type="entry name" value="Pro_iminopeptidase"/>
</dbReference>
<evidence type="ECO:0000256" key="3">
    <source>
        <dbReference type="ARBA" id="ARBA00010088"/>
    </source>
</evidence>
<dbReference type="PANTHER" id="PTHR43722:SF1">
    <property type="entry name" value="PROLINE IMINOPEPTIDASE"/>
    <property type="match status" value="1"/>
</dbReference>
<evidence type="ECO:0000256" key="10">
    <source>
        <dbReference type="RuleBase" id="RU003421"/>
    </source>
</evidence>
<evidence type="ECO:0000313" key="13">
    <source>
        <dbReference type="Proteomes" id="UP000282084"/>
    </source>
</evidence>
<dbReference type="GO" id="GO:0004177">
    <property type="term" value="F:aminopeptidase activity"/>
    <property type="evidence" value="ECO:0007669"/>
    <property type="project" value="UniProtKB-UniRule"/>
</dbReference>
<reference evidence="12 13" key="1">
    <citation type="submission" date="2018-10" db="EMBL/GenBank/DDBJ databases">
        <title>Sequencing the genomes of 1000 actinobacteria strains.</title>
        <authorList>
            <person name="Klenk H.-P."/>
        </authorList>
    </citation>
    <scope>NUCLEOTIDE SEQUENCE [LARGE SCALE GENOMIC DNA]</scope>
    <source>
        <strain evidence="12 13">DSM 43800</strain>
    </source>
</reference>